<dbReference type="Proteomes" id="UP000824074">
    <property type="component" value="Unassembled WGS sequence"/>
</dbReference>
<dbReference type="AlphaFoldDB" id="A0A9D1ILK5"/>
<protein>
    <submittedName>
        <fullName evidence="1">Uncharacterized protein</fullName>
    </submittedName>
</protein>
<gene>
    <name evidence="1" type="ORF">IAB68_01055</name>
</gene>
<reference evidence="1" key="2">
    <citation type="journal article" date="2021" name="PeerJ">
        <title>Extensive microbial diversity within the chicken gut microbiome revealed by metagenomics and culture.</title>
        <authorList>
            <person name="Gilroy R."/>
            <person name="Ravi A."/>
            <person name="Getino M."/>
            <person name="Pursley I."/>
            <person name="Horton D.L."/>
            <person name="Alikhan N.F."/>
            <person name="Baker D."/>
            <person name="Gharbi K."/>
            <person name="Hall N."/>
            <person name="Watson M."/>
            <person name="Adriaenssens E.M."/>
            <person name="Foster-Nyarko E."/>
            <person name="Jarju S."/>
            <person name="Secka A."/>
            <person name="Antonio M."/>
            <person name="Oren A."/>
            <person name="Chaudhuri R.R."/>
            <person name="La Ragione R."/>
            <person name="Hildebrand F."/>
            <person name="Pallen M.J."/>
        </authorList>
    </citation>
    <scope>NUCLEOTIDE SEQUENCE</scope>
    <source>
        <strain evidence="1">CHK193-30670</strain>
    </source>
</reference>
<evidence type="ECO:0000313" key="1">
    <source>
        <dbReference type="EMBL" id="HIU39875.1"/>
    </source>
</evidence>
<reference evidence="1" key="1">
    <citation type="submission" date="2020-10" db="EMBL/GenBank/DDBJ databases">
        <authorList>
            <person name="Gilroy R."/>
        </authorList>
    </citation>
    <scope>NUCLEOTIDE SEQUENCE</scope>
    <source>
        <strain evidence="1">CHK193-30670</strain>
    </source>
</reference>
<evidence type="ECO:0000313" key="2">
    <source>
        <dbReference type="Proteomes" id="UP000824074"/>
    </source>
</evidence>
<proteinExistence type="predicted"/>
<name>A0A9D1ILK5_9FIRM</name>
<dbReference type="EMBL" id="DVMT01000014">
    <property type="protein sequence ID" value="HIU39875.1"/>
    <property type="molecule type" value="Genomic_DNA"/>
</dbReference>
<comment type="caution">
    <text evidence="1">The sequence shown here is derived from an EMBL/GenBank/DDBJ whole genome shotgun (WGS) entry which is preliminary data.</text>
</comment>
<sequence>MEDNLENAILKEMITNKAVNDKNKKLFCRNLLGRAYSRNDDGGYVSKYVKTKSKSEIEEEIKKLASITMYNAHQSLNIESLLNAAKEGMFYVDSLFDALDKTITYNVIRNDKDYSYSDIKELTDQIIDEIFNKGNINVFSSKNGTRNYVLNFLKRNPSSNYFLSSEEKLALIKEVNNTLMINSNDSSVILDELSNVLASNWYNKNNKVNLAHEDNIFNKIKNAINNLNVNDRLKISLLNDLHSGELLNLVGLIPDELIEEYNVYYNKNNNYSKEK</sequence>
<organism evidence="1 2">
    <name type="scientific">Candidatus Aphodocola excrementigallinarum</name>
    <dbReference type="NCBI Taxonomy" id="2840670"/>
    <lineage>
        <taxon>Bacteria</taxon>
        <taxon>Bacillati</taxon>
        <taxon>Bacillota</taxon>
        <taxon>Bacilli</taxon>
        <taxon>Candidatus Aphodocola</taxon>
    </lineage>
</organism>
<accession>A0A9D1ILK5</accession>